<feature type="transmembrane region" description="Helical" evidence="8">
    <location>
        <begin position="79"/>
        <end position="100"/>
    </location>
</feature>
<keyword evidence="6 8" id="KW-1133">Transmembrane helix</keyword>
<sequence length="418" mass="47553">MNKRIVFIILLTVASFFIRLYKLDVPDRQIGDEVYYVPDARSILGQNEQGLPIDPRYGHPPLGKMLIALGMLVFGDNPFGWRIMSAVAGTIAIPIFYLVVSRLFQGRKEYSYATPIATFLFSFETLTFYFSRVARIDIFMLVFLLAGIYFLLDDNLKRKILAAPLFAASFLAKESALVVIVPLLLHTGWKTGGKTRKKERSWLQRFDWKTVLTLLIATGVSVAVLWYLLEWVILVPRSSNLVERISLMLSRLSISNPTAAGRSEIWQWFFNYPVTRAVAIVPGYQINPATVVTGPLVTPGLRYSYVIQVSWTVLAFMVPAMLYMLWLARKDALGRFTSLYWFGGLMGWVIVNMAFRGLIYLFYILTILPPVIIAISYFLGKRLYEESSGKSVKWTALTGLYLLLHLLYFAALYPVPLL</sequence>
<name>A0A7J3WBY0_CALS0</name>
<dbReference type="Pfam" id="PF13231">
    <property type="entry name" value="PMT_2"/>
    <property type="match status" value="1"/>
</dbReference>
<evidence type="ECO:0000256" key="6">
    <source>
        <dbReference type="ARBA" id="ARBA00022989"/>
    </source>
</evidence>
<dbReference type="AlphaFoldDB" id="A0A7J3WBY0"/>
<dbReference type="InterPro" id="IPR038731">
    <property type="entry name" value="RgtA/B/C-like"/>
</dbReference>
<feature type="transmembrane region" description="Helical" evidence="8">
    <location>
        <begin position="361"/>
        <end position="380"/>
    </location>
</feature>
<evidence type="ECO:0000256" key="3">
    <source>
        <dbReference type="ARBA" id="ARBA00022676"/>
    </source>
</evidence>
<dbReference type="GO" id="GO:0005886">
    <property type="term" value="C:plasma membrane"/>
    <property type="evidence" value="ECO:0007669"/>
    <property type="project" value="UniProtKB-SubCell"/>
</dbReference>
<dbReference type="PANTHER" id="PTHR33908:SF11">
    <property type="entry name" value="MEMBRANE PROTEIN"/>
    <property type="match status" value="1"/>
</dbReference>
<keyword evidence="4" id="KW-0808">Transferase</keyword>
<feature type="transmembrane region" description="Helical" evidence="8">
    <location>
        <begin position="133"/>
        <end position="152"/>
    </location>
</feature>
<feature type="transmembrane region" description="Helical" evidence="8">
    <location>
        <begin position="392"/>
        <end position="413"/>
    </location>
</feature>
<accession>A0A7J3WBY0</accession>
<organism evidence="10">
    <name type="scientific">Caldiarchaeum subterraneum</name>
    <dbReference type="NCBI Taxonomy" id="311458"/>
    <lineage>
        <taxon>Archaea</taxon>
        <taxon>Nitrososphaerota</taxon>
        <taxon>Candidatus Caldarchaeales</taxon>
        <taxon>Candidatus Caldarchaeaceae</taxon>
        <taxon>Candidatus Caldarchaeum</taxon>
    </lineage>
</organism>
<evidence type="ECO:0000259" key="9">
    <source>
        <dbReference type="Pfam" id="PF13231"/>
    </source>
</evidence>
<evidence type="ECO:0000256" key="5">
    <source>
        <dbReference type="ARBA" id="ARBA00022692"/>
    </source>
</evidence>
<gene>
    <name evidence="10" type="ORF">ENM30_02960</name>
</gene>
<keyword evidence="3" id="KW-0328">Glycosyltransferase</keyword>
<feature type="transmembrane region" description="Helical" evidence="8">
    <location>
        <begin position="164"/>
        <end position="185"/>
    </location>
</feature>
<feature type="domain" description="Glycosyltransferase RgtA/B/C/D-like" evidence="9">
    <location>
        <begin position="59"/>
        <end position="191"/>
    </location>
</feature>
<dbReference type="EMBL" id="DRXG01000059">
    <property type="protein sequence ID" value="HHN52254.1"/>
    <property type="molecule type" value="Genomic_DNA"/>
</dbReference>
<keyword evidence="2" id="KW-1003">Cell membrane</keyword>
<feature type="transmembrane region" description="Helical" evidence="8">
    <location>
        <begin position="305"/>
        <end position="326"/>
    </location>
</feature>
<comment type="caution">
    <text evidence="10">The sequence shown here is derived from an EMBL/GenBank/DDBJ whole genome shotgun (WGS) entry which is preliminary data.</text>
</comment>
<keyword evidence="5 8" id="KW-0812">Transmembrane</keyword>
<reference evidence="10" key="1">
    <citation type="journal article" date="2020" name="mSystems">
        <title>Genome- and Community-Level Interaction Insights into Carbon Utilization and Element Cycling Functions of Hydrothermarchaeota in Hydrothermal Sediment.</title>
        <authorList>
            <person name="Zhou Z."/>
            <person name="Liu Y."/>
            <person name="Xu W."/>
            <person name="Pan J."/>
            <person name="Luo Z.H."/>
            <person name="Li M."/>
        </authorList>
    </citation>
    <scope>NUCLEOTIDE SEQUENCE [LARGE SCALE GENOMIC DNA]</scope>
    <source>
        <strain evidence="10">SpSt-1073</strain>
    </source>
</reference>
<dbReference type="GO" id="GO:0008610">
    <property type="term" value="P:lipid biosynthetic process"/>
    <property type="evidence" value="ECO:0007669"/>
    <property type="project" value="UniProtKB-ARBA"/>
</dbReference>
<protein>
    <recommendedName>
        <fullName evidence="9">Glycosyltransferase RgtA/B/C/D-like domain-containing protein</fullName>
    </recommendedName>
</protein>
<keyword evidence="7 8" id="KW-0472">Membrane</keyword>
<dbReference type="PANTHER" id="PTHR33908">
    <property type="entry name" value="MANNOSYLTRANSFERASE YKCB-RELATED"/>
    <property type="match status" value="1"/>
</dbReference>
<evidence type="ECO:0000256" key="7">
    <source>
        <dbReference type="ARBA" id="ARBA00023136"/>
    </source>
</evidence>
<comment type="subcellular location">
    <subcellularLocation>
        <location evidence="1">Cell membrane</location>
        <topology evidence="1">Multi-pass membrane protein</topology>
    </subcellularLocation>
</comment>
<feature type="transmembrane region" description="Helical" evidence="8">
    <location>
        <begin position="338"/>
        <end position="355"/>
    </location>
</feature>
<feature type="transmembrane region" description="Helical" evidence="8">
    <location>
        <begin position="206"/>
        <end position="229"/>
    </location>
</feature>
<evidence type="ECO:0000256" key="1">
    <source>
        <dbReference type="ARBA" id="ARBA00004651"/>
    </source>
</evidence>
<evidence type="ECO:0000256" key="8">
    <source>
        <dbReference type="SAM" id="Phobius"/>
    </source>
</evidence>
<evidence type="ECO:0000256" key="4">
    <source>
        <dbReference type="ARBA" id="ARBA00022679"/>
    </source>
</evidence>
<evidence type="ECO:0000313" key="10">
    <source>
        <dbReference type="EMBL" id="HHN52254.1"/>
    </source>
</evidence>
<evidence type="ECO:0000256" key="2">
    <source>
        <dbReference type="ARBA" id="ARBA00022475"/>
    </source>
</evidence>
<dbReference type="InterPro" id="IPR050297">
    <property type="entry name" value="LipidA_mod_glycosyltrf_83"/>
</dbReference>
<dbReference type="GO" id="GO:0016763">
    <property type="term" value="F:pentosyltransferase activity"/>
    <property type="evidence" value="ECO:0007669"/>
    <property type="project" value="TreeGrafter"/>
</dbReference>
<proteinExistence type="predicted"/>